<organism evidence="1 2">
    <name type="scientific">Hydrogenophaga pseudoflava</name>
    <name type="common">Pseudomonas carboxydoflava</name>
    <dbReference type="NCBI Taxonomy" id="47421"/>
    <lineage>
        <taxon>Bacteria</taxon>
        <taxon>Pseudomonadati</taxon>
        <taxon>Pseudomonadota</taxon>
        <taxon>Betaproteobacteria</taxon>
        <taxon>Burkholderiales</taxon>
        <taxon>Comamonadaceae</taxon>
        <taxon>Hydrogenophaga</taxon>
    </lineage>
</organism>
<evidence type="ECO:0000313" key="2">
    <source>
        <dbReference type="Proteomes" id="UP000293912"/>
    </source>
</evidence>
<dbReference type="InterPro" id="IPR010323">
    <property type="entry name" value="DUF924"/>
</dbReference>
<sequence>MSAQPKDILDFWFGDGLSTGWPSDDRSALWFGGGPALDRQISERFGSRVEQALDGQLVEWENDLLERLALVILLDQFTRNVHRGQARAFAGDGRAQRLVLQSLALDQDADLPAIGRVFLYMPLMHAESPALQGECVLKFEALVRQSPPALQQKLQGNLKAAREHADIVLRFGRFPHRNAVLGRDSTPEETAFLTHGPRFGQ</sequence>
<dbReference type="Gene3D" id="1.25.40.10">
    <property type="entry name" value="Tetratricopeptide repeat domain"/>
    <property type="match status" value="1"/>
</dbReference>
<dbReference type="RefSeq" id="WP_133157482.1">
    <property type="nucleotide sequence ID" value="NZ_CP037867.1"/>
</dbReference>
<reference evidence="1 2" key="1">
    <citation type="submission" date="2019-03" db="EMBL/GenBank/DDBJ databases">
        <authorList>
            <person name="Sebastian G."/>
            <person name="Baumann P."/>
            <person name="Ruckert C."/>
            <person name="Kalinowski J."/>
            <person name="Nebel B."/>
            <person name="Takors R."/>
            <person name="Blombach B."/>
        </authorList>
    </citation>
    <scope>NUCLEOTIDE SEQUENCE [LARGE SCALE GENOMIC DNA]</scope>
    <source>
        <strain evidence="1 2">DSM 1084</strain>
    </source>
</reference>
<proteinExistence type="predicted"/>
<dbReference type="AlphaFoldDB" id="A0A4P6X4X5"/>
<dbReference type="InterPro" id="IPR011990">
    <property type="entry name" value="TPR-like_helical_dom_sf"/>
</dbReference>
<protein>
    <recommendedName>
        <fullName evidence="3">DUF924 domain-containing protein</fullName>
    </recommendedName>
</protein>
<accession>A0A4P6X4X5</accession>
<dbReference type="Proteomes" id="UP000293912">
    <property type="component" value="Chromosome"/>
</dbReference>
<name>A0A4P6X4X5_HYDPS</name>
<dbReference type="Gene3D" id="1.20.58.320">
    <property type="entry name" value="TPR-like"/>
    <property type="match status" value="1"/>
</dbReference>
<gene>
    <name evidence="1" type="ORF">HPF_18480</name>
</gene>
<dbReference type="KEGG" id="hpse:HPF_18480"/>
<evidence type="ECO:0000313" key="1">
    <source>
        <dbReference type="EMBL" id="QBM29686.1"/>
    </source>
</evidence>
<keyword evidence="2" id="KW-1185">Reference proteome</keyword>
<dbReference type="EMBL" id="CP037867">
    <property type="protein sequence ID" value="QBM29686.1"/>
    <property type="molecule type" value="Genomic_DNA"/>
</dbReference>
<dbReference type="SUPFAM" id="SSF48452">
    <property type="entry name" value="TPR-like"/>
    <property type="match status" value="1"/>
</dbReference>
<dbReference type="Pfam" id="PF06041">
    <property type="entry name" value="DUF924"/>
    <property type="match status" value="1"/>
</dbReference>
<evidence type="ECO:0008006" key="3">
    <source>
        <dbReference type="Google" id="ProtNLM"/>
    </source>
</evidence>